<keyword evidence="11" id="KW-0560">Oxidoreductase</keyword>
<dbReference type="SUPFAM" id="SSF50692">
    <property type="entry name" value="ADC-like"/>
    <property type="match status" value="1"/>
</dbReference>
<dbReference type="GO" id="GO:1990204">
    <property type="term" value="C:oxidoreductase complex"/>
    <property type="evidence" value="ECO:0007669"/>
    <property type="project" value="UniProtKB-ARBA"/>
</dbReference>
<evidence type="ECO:0000259" key="16">
    <source>
        <dbReference type="PROSITE" id="PS51669"/>
    </source>
</evidence>
<dbReference type="Gene3D" id="3.40.228.10">
    <property type="entry name" value="Dimethylsulfoxide Reductase, domain 2"/>
    <property type="match status" value="1"/>
</dbReference>
<keyword evidence="6" id="KW-0500">Molybdenum</keyword>
<dbReference type="Proteomes" id="UP000280346">
    <property type="component" value="Unassembled WGS sequence"/>
</dbReference>
<dbReference type="FunFam" id="1.10.10.1100:FF:000002">
    <property type="entry name" value="Nitrite reductase large subunit"/>
    <property type="match status" value="1"/>
</dbReference>
<evidence type="ECO:0000256" key="9">
    <source>
        <dbReference type="ARBA" id="ARBA00022723"/>
    </source>
</evidence>
<dbReference type="GO" id="GO:0045333">
    <property type="term" value="P:cellular respiration"/>
    <property type="evidence" value="ECO:0007669"/>
    <property type="project" value="UniProtKB-ARBA"/>
</dbReference>
<keyword evidence="10" id="KW-0274">FAD</keyword>
<evidence type="ECO:0000313" key="17">
    <source>
        <dbReference type="EMBL" id="RUQ63931.1"/>
    </source>
</evidence>
<dbReference type="PANTHER" id="PTHR43105:SF9">
    <property type="entry name" value="NADPH-FE(3+) OXIDOREDUCTASE SUBUNIT ALPHA"/>
    <property type="match status" value="1"/>
</dbReference>
<evidence type="ECO:0000256" key="4">
    <source>
        <dbReference type="ARBA" id="ARBA00008747"/>
    </source>
</evidence>
<sequence>MFDGPEPASGGPAREVRTTCPYCGVGCGVVATVTADGGVSVRGDAEHPANRGRLCSKGSALADTLVPGEAGGRLLHPEIGGRRVSWDTALAEVATRFSDTIAKHGPDSVAFYVSGQLLTEDYYVANKLMKGFIGAANIDTNSRLCMASSVAGHKRGLGADAVPGTYADFETAKLVVLVGSNLAWCHPVLNQRLLAAKAEHGTRIVVVDPRRTASVDGADTHLALQAGTDSVLFNGLLVHLHAQGHMDAAFVADHAAGLDEALAAARADAPDIATVARRCKLSEAEVAAFYAEVATTERVVTVYSQGVNQSSQGTDTVNAILNTHFLTGRIGRPGMGPFSVTGQPNAMGGREVGGLANQLAAHMGFTSDEVDRVRRFWNAPRVADKPGLKAVDLFRAIEAGTVKAVWIMATNPAVSMPDAGRVRRALARCETVVVSDCIHDTDTGRLAHIRLPAAGWSEKDGTVTNSDRTVSRQRAFRAFEGEARPDWWILTQVARRMGFGDAFGYESPADVFREHAALSAFENGGTRAFDIGALAGIGHAEFETLAPFPWPWRAGGQPEARLFTEKRFFTGDGRARFVPVTTTPMPRALADGALLLNSGRLRDQWHTMTRTGLAPRLSAHAPEPCLDLHPADAAARGLSEGGLARIVTVAGEALARVHVTDAQGLGTAFLPMHWTDRFTEACVIGRLVDDEAVDPHSGQPDLKRMPATIHPYRPDWTAFLLTRRPVEPAHGGYWARRAVAGGHLIEMAGTGSVPCEADADWLPGFEPDGAAIEFSDTARGGWRKAWLSDGRLEACLFVTADGRLPGRSWLAGLLAADGLEDGARGALLAGRAPGARADEGRIVCSCFSVGVNRLIAAIRDGGLTSVAEIGAALKAGTNCGSCVPELKEVLRHAHQREVA</sequence>
<evidence type="ECO:0000256" key="3">
    <source>
        <dbReference type="ARBA" id="ARBA00001974"/>
    </source>
</evidence>
<dbReference type="RefSeq" id="WP_127003923.1">
    <property type="nucleotide sequence ID" value="NZ_JBNPXW010000024.1"/>
</dbReference>
<dbReference type="EMBL" id="RZIJ01000032">
    <property type="protein sequence ID" value="RUQ63931.1"/>
    <property type="molecule type" value="Genomic_DNA"/>
</dbReference>
<evidence type="ECO:0000256" key="10">
    <source>
        <dbReference type="ARBA" id="ARBA00022827"/>
    </source>
</evidence>
<evidence type="ECO:0000256" key="11">
    <source>
        <dbReference type="ARBA" id="ARBA00023002"/>
    </source>
</evidence>
<dbReference type="GO" id="GO:0016020">
    <property type="term" value="C:membrane"/>
    <property type="evidence" value="ECO:0007669"/>
    <property type="project" value="TreeGrafter"/>
</dbReference>
<comment type="cofactor">
    <cofactor evidence="15">
        <name>[2Fe-2S] cluster</name>
        <dbReference type="ChEBI" id="CHEBI:190135"/>
    </cofactor>
</comment>
<evidence type="ECO:0000313" key="18">
    <source>
        <dbReference type="Proteomes" id="UP000280346"/>
    </source>
</evidence>
<dbReference type="Gene3D" id="2.40.40.20">
    <property type="match status" value="1"/>
</dbReference>
<organism evidence="17 18">
    <name type="scientific">Azospirillum doebereinerae</name>
    <dbReference type="NCBI Taxonomy" id="92933"/>
    <lineage>
        <taxon>Bacteria</taxon>
        <taxon>Pseudomonadati</taxon>
        <taxon>Pseudomonadota</taxon>
        <taxon>Alphaproteobacteria</taxon>
        <taxon>Rhodospirillales</taxon>
        <taxon>Azospirillaceae</taxon>
        <taxon>Azospirillum</taxon>
    </lineage>
</organism>
<dbReference type="GO" id="GO:0042128">
    <property type="term" value="P:nitrate assimilation"/>
    <property type="evidence" value="ECO:0007669"/>
    <property type="project" value="UniProtKB-KW"/>
</dbReference>
<dbReference type="PROSITE" id="PS51669">
    <property type="entry name" value="4FE4S_MOW_BIS_MGD"/>
    <property type="match status" value="1"/>
</dbReference>
<dbReference type="GO" id="GO:0046872">
    <property type="term" value="F:metal ion binding"/>
    <property type="evidence" value="ECO:0007669"/>
    <property type="project" value="UniProtKB-KW"/>
</dbReference>
<evidence type="ECO:0000256" key="5">
    <source>
        <dbReference type="ARBA" id="ARBA00022485"/>
    </source>
</evidence>
<keyword evidence="9" id="KW-0479">Metal-binding</keyword>
<comment type="cofactor">
    <cofactor evidence="3">
        <name>FAD</name>
        <dbReference type="ChEBI" id="CHEBI:57692"/>
    </cofactor>
</comment>
<dbReference type="InterPro" id="IPR041854">
    <property type="entry name" value="BFD-like_2Fe2S-bd_dom_sf"/>
</dbReference>
<dbReference type="InterPro" id="IPR027467">
    <property type="entry name" value="MopterinOxRdtase_cofactor_BS"/>
</dbReference>
<dbReference type="Gene3D" id="2.20.25.90">
    <property type="entry name" value="ADC-like domains"/>
    <property type="match status" value="1"/>
</dbReference>
<evidence type="ECO:0000256" key="12">
    <source>
        <dbReference type="ARBA" id="ARBA00023004"/>
    </source>
</evidence>
<dbReference type="AlphaFoldDB" id="A0A3S0X7H7"/>
<dbReference type="InterPro" id="IPR006963">
    <property type="entry name" value="Mopterin_OxRdtase_4Fe-4S_dom"/>
</dbReference>
<reference evidence="17 18" key="1">
    <citation type="submission" date="2018-12" db="EMBL/GenBank/DDBJ databases">
        <authorList>
            <person name="Yang Y."/>
        </authorList>
    </citation>
    <scope>NUCLEOTIDE SEQUENCE [LARGE SCALE GENOMIC DNA]</scope>
    <source>
        <strain evidence="17 18">GSF71</strain>
    </source>
</reference>
<evidence type="ECO:0000256" key="2">
    <source>
        <dbReference type="ARBA" id="ARBA00001966"/>
    </source>
</evidence>
<dbReference type="PROSITE" id="PS00551">
    <property type="entry name" value="MOLYBDOPTERIN_PROK_1"/>
    <property type="match status" value="1"/>
</dbReference>
<dbReference type="InterPro" id="IPR007419">
    <property type="entry name" value="BFD-like_2Fe2S-bd_dom"/>
</dbReference>
<dbReference type="InterPro" id="IPR009010">
    <property type="entry name" value="Asp_de-COase-like_dom_sf"/>
</dbReference>
<keyword evidence="18" id="KW-1185">Reference proteome</keyword>
<name>A0A3S0X7H7_9PROT</name>
<dbReference type="Pfam" id="PF04879">
    <property type="entry name" value="Molybdop_Fe4S4"/>
    <property type="match status" value="1"/>
</dbReference>
<dbReference type="CDD" id="cd02791">
    <property type="entry name" value="MopB_CT_Nitrate-R-NapA-like"/>
    <property type="match status" value="1"/>
</dbReference>
<comment type="caution">
    <text evidence="17">The sequence shown here is derived from an EMBL/GenBank/DDBJ whole genome shotgun (WGS) entry which is preliminary data.</text>
</comment>
<evidence type="ECO:0000256" key="15">
    <source>
        <dbReference type="ARBA" id="ARBA00034078"/>
    </source>
</evidence>
<gene>
    <name evidence="17" type="ORF">EJ913_27395</name>
</gene>
<dbReference type="Pfam" id="PF04324">
    <property type="entry name" value="Fer2_BFD"/>
    <property type="match status" value="1"/>
</dbReference>
<dbReference type="InterPro" id="IPR041957">
    <property type="entry name" value="CT_Nitrate-R-NapA-like"/>
</dbReference>
<comment type="cofactor">
    <cofactor evidence="1">
        <name>Mo-bis(molybdopterin guanine dinucleotide)</name>
        <dbReference type="ChEBI" id="CHEBI:60539"/>
    </cofactor>
</comment>
<dbReference type="Gene3D" id="1.10.10.1100">
    <property type="entry name" value="BFD-like [2Fe-2S]-binding domain"/>
    <property type="match status" value="1"/>
</dbReference>
<evidence type="ECO:0000256" key="6">
    <source>
        <dbReference type="ARBA" id="ARBA00022505"/>
    </source>
</evidence>
<dbReference type="Pfam" id="PF01568">
    <property type="entry name" value="Molydop_binding"/>
    <property type="match status" value="1"/>
</dbReference>
<keyword evidence="7" id="KW-0285">Flavoprotein</keyword>
<dbReference type="SMART" id="SM00926">
    <property type="entry name" value="Molybdop_Fe4S4"/>
    <property type="match status" value="1"/>
</dbReference>
<dbReference type="SUPFAM" id="SSF53706">
    <property type="entry name" value="Formate dehydrogenase/DMSO reductase, domains 1-3"/>
    <property type="match status" value="1"/>
</dbReference>
<dbReference type="PANTHER" id="PTHR43105">
    <property type="entry name" value="RESPIRATORY NITRATE REDUCTASE"/>
    <property type="match status" value="1"/>
</dbReference>
<protein>
    <submittedName>
        <fullName evidence="17">Nitrate reductase</fullName>
    </submittedName>
</protein>
<feature type="domain" description="4Fe-4S Mo/W bis-MGD-type" evidence="16">
    <location>
        <begin position="13"/>
        <end position="69"/>
    </location>
</feature>
<comment type="cofactor">
    <cofactor evidence="2">
        <name>[4Fe-4S] cluster</name>
        <dbReference type="ChEBI" id="CHEBI:49883"/>
    </cofactor>
</comment>
<evidence type="ECO:0000256" key="13">
    <source>
        <dbReference type="ARBA" id="ARBA00023014"/>
    </source>
</evidence>
<keyword evidence="8" id="KW-0001">2Fe-2S</keyword>
<evidence type="ECO:0000256" key="14">
    <source>
        <dbReference type="ARBA" id="ARBA00023063"/>
    </source>
</evidence>
<accession>A0A3S0X7H7</accession>
<dbReference type="OrthoDB" id="9803192at2"/>
<dbReference type="GO" id="GO:0016491">
    <property type="term" value="F:oxidoreductase activity"/>
    <property type="evidence" value="ECO:0007669"/>
    <property type="project" value="UniProtKB-KW"/>
</dbReference>
<keyword evidence="12" id="KW-0408">Iron</keyword>
<keyword evidence="5" id="KW-0004">4Fe-4S</keyword>
<dbReference type="Gene3D" id="3.40.50.740">
    <property type="match status" value="1"/>
</dbReference>
<evidence type="ECO:0000256" key="8">
    <source>
        <dbReference type="ARBA" id="ARBA00022714"/>
    </source>
</evidence>
<dbReference type="InterPro" id="IPR006656">
    <property type="entry name" value="Mopterin_OxRdtase"/>
</dbReference>
<dbReference type="InterPro" id="IPR006657">
    <property type="entry name" value="MoPterin_dinucl-bd_dom"/>
</dbReference>
<dbReference type="GO" id="GO:0051539">
    <property type="term" value="F:4 iron, 4 sulfur cluster binding"/>
    <property type="evidence" value="ECO:0007669"/>
    <property type="project" value="UniProtKB-KW"/>
</dbReference>
<proteinExistence type="inferred from homology"/>
<keyword evidence="13" id="KW-0411">Iron-sulfur</keyword>
<evidence type="ECO:0000256" key="1">
    <source>
        <dbReference type="ARBA" id="ARBA00001942"/>
    </source>
</evidence>
<dbReference type="CDD" id="cd02754">
    <property type="entry name" value="MopB_Nitrate-R-NapA-like"/>
    <property type="match status" value="1"/>
</dbReference>
<comment type="similarity">
    <text evidence="4">Belongs to the prokaryotic molybdopterin-containing oxidoreductase family. NasA/NapA/NarB subfamily.</text>
</comment>
<dbReference type="GO" id="GO:0051537">
    <property type="term" value="F:2 iron, 2 sulfur cluster binding"/>
    <property type="evidence" value="ECO:0007669"/>
    <property type="project" value="UniProtKB-KW"/>
</dbReference>
<dbReference type="Pfam" id="PF00384">
    <property type="entry name" value="Molybdopterin"/>
    <property type="match status" value="1"/>
</dbReference>
<dbReference type="InterPro" id="IPR050123">
    <property type="entry name" value="Prok_molybdopt-oxidoreductase"/>
</dbReference>
<dbReference type="GO" id="GO:0043546">
    <property type="term" value="F:molybdopterin cofactor binding"/>
    <property type="evidence" value="ECO:0007669"/>
    <property type="project" value="InterPro"/>
</dbReference>
<evidence type="ECO:0000256" key="7">
    <source>
        <dbReference type="ARBA" id="ARBA00022630"/>
    </source>
</evidence>
<keyword evidence="14" id="KW-0534">Nitrate assimilation</keyword>